<keyword evidence="3" id="KW-1185">Reference proteome</keyword>
<organism evidence="2 3">
    <name type="scientific">Stygiolobus caldivivus</name>
    <dbReference type="NCBI Taxonomy" id="2824673"/>
    <lineage>
        <taxon>Archaea</taxon>
        <taxon>Thermoproteota</taxon>
        <taxon>Thermoprotei</taxon>
        <taxon>Sulfolobales</taxon>
        <taxon>Sulfolobaceae</taxon>
        <taxon>Stygiolobus</taxon>
    </lineage>
</organism>
<dbReference type="EMBL" id="AP024597">
    <property type="protein sequence ID" value="BCU69277.1"/>
    <property type="molecule type" value="Genomic_DNA"/>
</dbReference>
<feature type="transmembrane region" description="Helical" evidence="1">
    <location>
        <begin position="270"/>
        <end position="290"/>
    </location>
</feature>
<evidence type="ECO:0000256" key="1">
    <source>
        <dbReference type="SAM" id="Phobius"/>
    </source>
</evidence>
<keyword evidence="1" id="KW-0472">Membrane</keyword>
<dbReference type="RefSeq" id="WP_225905762.1">
    <property type="nucleotide sequence ID" value="NZ_AP024597.1"/>
</dbReference>
<evidence type="ECO:0000313" key="2">
    <source>
        <dbReference type="EMBL" id="BCU69277.1"/>
    </source>
</evidence>
<dbReference type="GeneID" id="66162328"/>
<dbReference type="KEGG" id="csty:KN1_05740"/>
<feature type="transmembrane region" description="Helical" evidence="1">
    <location>
        <begin position="237"/>
        <end position="258"/>
    </location>
</feature>
<protein>
    <submittedName>
        <fullName evidence="2">Uncharacterized protein</fullName>
    </submittedName>
</protein>
<dbReference type="AlphaFoldDB" id="A0A8D5U594"/>
<feature type="transmembrane region" description="Helical" evidence="1">
    <location>
        <begin position="329"/>
        <end position="347"/>
    </location>
</feature>
<feature type="transmembrane region" description="Helical" evidence="1">
    <location>
        <begin position="375"/>
        <end position="394"/>
    </location>
</feature>
<proteinExistence type="predicted"/>
<keyword evidence="1" id="KW-0812">Transmembrane</keyword>
<reference evidence="2 3" key="1">
    <citation type="submission" date="2021-04" db="EMBL/GenBank/DDBJ databases">
        <title>Complete genome sequence of Stygiolobus sp. KN-1.</title>
        <authorList>
            <person name="Nakamura K."/>
            <person name="Sakai H."/>
            <person name="Kurosawa N."/>
        </authorList>
    </citation>
    <scope>NUCLEOTIDE SEQUENCE [LARGE SCALE GENOMIC DNA]</scope>
    <source>
        <strain evidence="2 3">KN-1</strain>
    </source>
</reference>
<gene>
    <name evidence="2" type="ORF">KN1_05740</name>
</gene>
<feature type="transmembrane region" description="Helical" evidence="1">
    <location>
        <begin position="194"/>
        <end position="217"/>
    </location>
</feature>
<feature type="transmembrane region" description="Helical" evidence="1">
    <location>
        <begin position="163"/>
        <end position="182"/>
    </location>
</feature>
<dbReference type="Proteomes" id="UP000825123">
    <property type="component" value="Chromosome"/>
</dbReference>
<feature type="transmembrane region" description="Helical" evidence="1">
    <location>
        <begin position="9"/>
        <end position="27"/>
    </location>
</feature>
<accession>A0A8D5U594</accession>
<evidence type="ECO:0000313" key="3">
    <source>
        <dbReference type="Proteomes" id="UP000825123"/>
    </source>
</evidence>
<sequence length="533" mass="60988">MDNNLRHRITYIILTSVILYVLIVLNFRTSVLSNPISASVISISFFLVIAMIIIVVNPHLLNPYRKITILDDYVAFISSITFLLVSVTLINSFGTDDMEYIYEALNNLFSGKDPYSLNYYPKGVCPTYTLNGGYAAHFIYPPFSFIIYIPFYLLLKFLSLPPYYLNLENVIFDVILSIIIYLEGRKKEDPFALLPVIFIYIMTAASVPPFYGVFAVIPTTFLAIAYTRRDKIGGVSLGLATMLTQLSWLAVPFVLIYRIKDNREKPTQTIKGYFVPFLITISALSLPFLLWDPHAFIYNVITTDSYTIPVGQLGLTVISYSGVFPLEPWFFTLSLGIISLFLIYIYAKHFELIKESLWIFPLIISWFLWRTLTEYFFIWIPLLFLSLYNVDYNKIPNIRIDIKRQILLPLFLVITLLSSLAVYAHINYVQSDPLNIEGVYPLGKLPYNALLIKVYNTKPYTINITLVRVSLPNNLNMVWNFSAGSIPPNSTGLVFAYAPELNESINSTVFTVQVYYNYYFATYTVNTSSPNVS</sequence>
<feature type="transmembrane region" description="Helical" evidence="1">
    <location>
        <begin position="39"/>
        <end position="61"/>
    </location>
</feature>
<keyword evidence="1" id="KW-1133">Transmembrane helix</keyword>
<feature type="transmembrane region" description="Helical" evidence="1">
    <location>
        <begin position="406"/>
        <end position="426"/>
    </location>
</feature>
<feature type="transmembrane region" description="Helical" evidence="1">
    <location>
        <begin position="73"/>
        <end position="93"/>
    </location>
</feature>
<name>A0A8D5U594_9CREN</name>